<organism evidence="2 3">
    <name type="scientific">Brassica carinata</name>
    <name type="common">Ethiopian mustard</name>
    <name type="synonym">Abyssinian cabbage</name>
    <dbReference type="NCBI Taxonomy" id="52824"/>
    <lineage>
        <taxon>Eukaryota</taxon>
        <taxon>Viridiplantae</taxon>
        <taxon>Streptophyta</taxon>
        <taxon>Embryophyta</taxon>
        <taxon>Tracheophyta</taxon>
        <taxon>Spermatophyta</taxon>
        <taxon>Magnoliopsida</taxon>
        <taxon>eudicotyledons</taxon>
        <taxon>Gunneridae</taxon>
        <taxon>Pentapetalae</taxon>
        <taxon>rosids</taxon>
        <taxon>malvids</taxon>
        <taxon>Brassicales</taxon>
        <taxon>Brassicaceae</taxon>
        <taxon>Brassiceae</taxon>
        <taxon>Brassica</taxon>
    </lineage>
</organism>
<evidence type="ECO:0000313" key="2">
    <source>
        <dbReference type="EMBL" id="KAG2256457.1"/>
    </source>
</evidence>
<evidence type="ECO:0000256" key="1">
    <source>
        <dbReference type="SAM" id="MobiDB-lite"/>
    </source>
</evidence>
<keyword evidence="3" id="KW-1185">Reference proteome</keyword>
<sequence length="76" mass="8558">MGLDYSYSQPSESEDLFGNDVDSGDSETDALIRRDQAEISLQRRSPVQYPPQPEVEFGFPQRCYCGPQPVEDTTLV</sequence>
<dbReference type="EMBL" id="JAAMPC010000015">
    <property type="protein sequence ID" value="KAG2256457.1"/>
    <property type="molecule type" value="Genomic_DNA"/>
</dbReference>
<gene>
    <name evidence="2" type="ORF">Bca52824_075751</name>
</gene>
<proteinExistence type="predicted"/>
<dbReference type="Proteomes" id="UP000886595">
    <property type="component" value="Unassembled WGS sequence"/>
</dbReference>
<feature type="region of interest" description="Disordered" evidence="1">
    <location>
        <begin position="1"/>
        <end position="26"/>
    </location>
</feature>
<comment type="caution">
    <text evidence="2">The sequence shown here is derived from an EMBL/GenBank/DDBJ whole genome shotgun (WGS) entry which is preliminary data.</text>
</comment>
<feature type="compositionally biased region" description="Polar residues" evidence="1">
    <location>
        <begin position="1"/>
        <end position="11"/>
    </location>
</feature>
<accession>A0A8X7TW08</accession>
<feature type="compositionally biased region" description="Acidic residues" evidence="1">
    <location>
        <begin position="12"/>
        <end position="26"/>
    </location>
</feature>
<evidence type="ECO:0000313" key="3">
    <source>
        <dbReference type="Proteomes" id="UP000886595"/>
    </source>
</evidence>
<protein>
    <submittedName>
        <fullName evidence="2">Uncharacterized protein</fullName>
    </submittedName>
</protein>
<name>A0A8X7TW08_BRACI</name>
<dbReference type="AlphaFoldDB" id="A0A8X7TW08"/>
<reference evidence="2 3" key="1">
    <citation type="submission" date="2020-02" db="EMBL/GenBank/DDBJ databases">
        <authorList>
            <person name="Ma Q."/>
            <person name="Huang Y."/>
            <person name="Song X."/>
            <person name="Pei D."/>
        </authorList>
    </citation>
    <scope>NUCLEOTIDE SEQUENCE [LARGE SCALE GENOMIC DNA]</scope>
    <source>
        <strain evidence="2">Sxm20200214</strain>
        <tissue evidence="2">Leaf</tissue>
    </source>
</reference>